<feature type="transmembrane region" description="Helical" evidence="1">
    <location>
        <begin position="294"/>
        <end position="313"/>
    </location>
</feature>
<organism evidence="2 3">
    <name type="scientific">Runella salmonicolor</name>
    <dbReference type="NCBI Taxonomy" id="2950278"/>
    <lineage>
        <taxon>Bacteria</taxon>
        <taxon>Pseudomonadati</taxon>
        <taxon>Bacteroidota</taxon>
        <taxon>Cytophagia</taxon>
        <taxon>Cytophagales</taxon>
        <taxon>Spirosomataceae</taxon>
        <taxon>Runella</taxon>
    </lineage>
</organism>
<feature type="transmembrane region" description="Helical" evidence="1">
    <location>
        <begin position="254"/>
        <end position="274"/>
    </location>
</feature>
<evidence type="ECO:0008006" key="4">
    <source>
        <dbReference type="Google" id="ProtNLM"/>
    </source>
</evidence>
<evidence type="ECO:0000313" key="2">
    <source>
        <dbReference type="EMBL" id="MCP1384236.1"/>
    </source>
</evidence>
<feature type="transmembrane region" description="Helical" evidence="1">
    <location>
        <begin position="141"/>
        <end position="157"/>
    </location>
</feature>
<proteinExistence type="predicted"/>
<feature type="transmembrane region" description="Helical" evidence="1">
    <location>
        <begin position="111"/>
        <end position="129"/>
    </location>
</feature>
<feature type="transmembrane region" description="Helical" evidence="1">
    <location>
        <begin position="7"/>
        <end position="25"/>
    </location>
</feature>
<dbReference type="RefSeq" id="WP_253529633.1">
    <property type="nucleotide sequence ID" value="NZ_JAMZEL010000007.1"/>
</dbReference>
<comment type="caution">
    <text evidence="2">The sequence shown here is derived from an EMBL/GenBank/DDBJ whole genome shotgun (WGS) entry which is preliminary data.</text>
</comment>
<evidence type="ECO:0000313" key="3">
    <source>
        <dbReference type="Proteomes" id="UP001204772"/>
    </source>
</evidence>
<sequence>MKEKGWIVIAAVLSALAVYLLYAFFQPIYTYSLLDLRYDAHQYAKAYDYFKGFTVNYEVSFPFNTRILMPWLAAHLPINELVTNFVWLNGVFILATIALLTWIWLKLNIRFFWIAIALFWILFHWKGLVRMYLPDPVTADVGGYFLLTSFLALLLLEEKKLSKAWLNCMFILIAVLGTLQKEAFIAVLGMTVLLTRKNSDTAGITKPLLLSFCFSLAIYCLVVFFFPAASTDWRNNSIVSVLRGMKRYAEHPDLFLSVPVSWFLAYGTFWFAFISTPNPSPNVLFLLTSRVSLLAPHFFLWLFLSVFGGGDTARILYNAMPFVLTFLLLKLNRLPTWTGGYVLLTSLPLMRLFQLEPDLGRYPNEMPQWCVECWSMTESWGYWVYAIAVLAGYYYLSRRFGAIGSDESNEVNALR</sequence>
<dbReference type="EMBL" id="JAMZEL010000007">
    <property type="protein sequence ID" value="MCP1384236.1"/>
    <property type="molecule type" value="Genomic_DNA"/>
</dbReference>
<feature type="transmembrane region" description="Helical" evidence="1">
    <location>
        <begin position="208"/>
        <end position="233"/>
    </location>
</feature>
<keyword evidence="3" id="KW-1185">Reference proteome</keyword>
<feature type="transmembrane region" description="Helical" evidence="1">
    <location>
        <begin position="85"/>
        <end position="104"/>
    </location>
</feature>
<evidence type="ECO:0000256" key="1">
    <source>
        <dbReference type="SAM" id="Phobius"/>
    </source>
</evidence>
<protein>
    <recommendedName>
        <fullName evidence="4">DUF2029 domain-containing protein</fullName>
    </recommendedName>
</protein>
<feature type="transmembrane region" description="Helical" evidence="1">
    <location>
        <begin position="380"/>
        <end position="396"/>
    </location>
</feature>
<keyword evidence="1" id="KW-1133">Transmembrane helix</keyword>
<dbReference type="Proteomes" id="UP001204772">
    <property type="component" value="Unassembled WGS sequence"/>
</dbReference>
<reference evidence="2 3" key="1">
    <citation type="submission" date="2022-06" db="EMBL/GenBank/DDBJ databases">
        <title>Runella sp. S5 genome sequencing.</title>
        <authorList>
            <person name="Park S."/>
        </authorList>
    </citation>
    <scope>NUCLEOTIDE SEQUENCE [LARGE SCALE GENOMIC DNA]</scope>
    <source>
        <strain evidence="2 3">S5</strain>
    </source>
</reference>
<keyword evidence="1" id="KW-0812">Transmembrane</keyword>
<keyword evidence="1" id="KW-0472">Membrane</keyword>
<feature type="transmembrane region" description="Helical" evidence="1">
    <location>
        <begin position="164"/>
        <end position="188"/>
    </location>
</feature>
<accession>A0ABT1FRA4</accession>
<gene>
    <name evidence="2" type="ORF">NCI00_17450</name>
</gene>
<name>A0ABT1FRA4_9BACT</name>